<feature type="transmembrane region" description="Helical" evidence="18">
    <location>
        <begin position="320"/>
        <end position="338"/>
    </location>
</feature>
<dbReference type="Pfam" id="PF00361">
    <property type="entry name" value="Proton_antipo_M"/>
    <property type="match status" value="1"/>
</dbReference>
<evidence type="ECO:0000256" key="3">
    <source>
        <dbReference type="ARBA" id="ARBA00012944"/>
    </source>
</evidence>
<protein>
    <recommendedName>
        <fullName evidence="4">NADH-ubiquinone oxidoreductase chain 2</fullName>
        <ecNumber evidence="3">7.1.1.2</ecNumber>
    </recommendedName>
    <alternativeName>
        <fullName evidence="16">NADH dehydrogenase subunit 2</fullName>
    </alternativeName>
</protein>
<dbReference type="InterPro" id="IPR001750">
    <property type="entry name" value="ND/Mrp_TM"/>
</dbReference>
<keyword evidence="11 18" id="KW-1133">Transmembrane helix</keyword>
<dbReference type="GO" id="GO:0006120">
    <property type="term" value="P:mitochondrial electron transport, NADH to ubiquinone"/>
    <property type="evidence" value="ECO:0007669"/>
    <property type="project" value="TreeGrafter"/>
</dbReference>
<feature type="transmembrane region" description="Helical" evidence="18">
    <location>
        <begin position="274"/>
        <end position="299"/>
    </location>
</feature>
<keyword evidence="13" id="KW-0830">Ubiquinone</keyword>
<evidence type="ECO:0000256" key="15">
    <source>
        <dbReference type="ARBA" id="ARBA00023136"/>
    </source>
</evidence>
<keyword evidence="8" id="KW-0999">Mitochondrion inner membrane</keyword>
<gene>
    <name evidence="20" type="primary">nad2</name>
</gene>
<feature type="transmembrane region" description="Helical" evidence="18">
    <location>
        <begin position="12"/>
        <end position="33"/>
    </location>
</feature>
<evidence type="ECO:0000256" key="12">
    <source>
        <dbReference type="ARBA" id="ARBA00023027"/>
    </source>
</evidence>
<dbReference type="GO" id="GO:0005743">
    <property type="term" value="C:mitochondrial inner membrane"/>
    <property type="evidence" value="ECO:0007669"/>
    <property type="project" value="UniProtKB-SubCell"/>
</dbReference>
<feature type="domain" description="NADH:quinone oxidoreductase/Mrp antiporter transmembrane" evidence="19">
    <location>
        <begin position="71"/>
        <end position="245"/>
    </location>
</feature>
<evidence type="ECO:0000256" key="18">
    <source>
        <dbReference type="SAM" id="Phobius"/>
    </source>
</evidence>
<keyword evidence="9" id="KW-1278">Translocase</keyword>
<dbReference type="PANTHER" id="PTHR46552">
    <property type="entry name" value="NADH-UBIQUINONE OXIDOREDUCTASE CHAIN 2"/>
    <property type="match status" value="1"/>
</dbReference>
<dbReference type="InterPro" id="IPR050175">
    <property type="entry name" value="Complex_I_Subunit_2"/>
</dbReference>
<dbReference type="EC" id="7.1.1.2" evidence="3"/>
<feature type="transmembrane region" description="Helical" evidence="18">
    <location>
        <begin position="177"/>
        <end position="195"/>
    </location>
</feature>
<comment type="subcellular location">
    <subcellularLocation>
        <location evidence="1">Mitochondrion inner membrane</location>
        <topology evidence="1">Multi-pass membrane protein</topology>
    </subcellularLocation>
</comment>
<evidence type="ECO:0000256" key="10">
    <source>
        <dbReference type="ARBA" id="ARBA00022982"/>
    </source>
</evidence>
<sequence>MFGIFISILSSNLFLVWLGLEINMFGIIPFMLLNNREVNDNEINVGIYYFLVQVLGSMLFAWGSILGNFSILGVMGLCIKLGVPPFFWWVPSVFNRLDWFSIILMSTVQKVPLIILIRLAFDLSLWLSLLICFLGLVISAIGINFSNNQIKLLMAWSSIGNMSLFFCLFNFYFNMAIIYFVCYSISVFGVGLILFKNGVNLLDSNSENGINIDLLLNVSLAVLIFSGLPPLLGFISKIYLFSGLSVSEGDLMIKQIEVMDNNNYMVEYPIYKDLGGWSVSLILSGLLILQVVAYIKVFINIYGSFFTNLESSSRSTSLSWNIDYFLLLILISSGVILMI</sequence>
<name>A0A0P0BZT0_9PLAT</name>
<keyword evidence="14 20" id="KW-0496">Mitochondrion</keyword>
<dbReference type="EMBL" id="KT363734">
    <property type="protein sequence ID" value="ALI86930.1"/>
    <property type="molecule type" value="Genomic_DNA"/>
</dbReference>
<proteinExistence type="inferred from homology"/>
<feature type="transmembrane region" description="Helical" evidence="18">
    <location>
        <begin position="123"/>
        <end position="145"/>
    </location>
</feature>
<dbReference type="AlphaFoldDB" id="A0A0P0BZT0"/>
<keyword evidence="12" id="KW-0520">NAD</keyword>
<feature type="transmembrane region" description="Helical" evidence="18">
    <location>
        <begin position="45"/>
        <end position="65"/>
    </location>
</feature>
<dbReference type="GO" id="GO:0008137">
    <property type="term" value="F:NADH dehydrogenase (ubiquinone) activity"/>
    <property type="evidence" value="ECO:0007669"/>
    <property type="project" value="UniProtKB-EC"/>
</dbReference>
<keyword evidence="6" id="KW-0679">Respiratory chain</keyword>
<evidence type="ECO:0000256" key="7">
    <source>
        <dbReference type="ARBA" id="ARBA00022692"/>
    </source>
</evidence>
<accession>A0A0P0BZT0</accession>
<evidence type="ECO:0000256" key="5">
    <source>
        <dbReference type="ARBA" id="ARBA00022448"/>
    </source>
</evidence>
<evidence type="ECO:0000259" key="19">
    <source>
        <dbReference type="Pfam" id="PF00361"/>
    </source>
</evidence>
<reference evidence="20" key="1">
    <citation type="journal article" date="2015" name="Gene">
        <title>Characterization of the complete mitochondrial genomes from Polycladida (Platyhelminthes) using next-generation sequencing.</title>
        <authorList>
            <person name="Teresa Aguado M."/>
            <person name="Grande C."/>
            <person name="Gerth M."/>
            <person name="Bleidorn C."/>
            <person name="Norena C."/>
        </authorList>
    </citation>
    <scope>NUCLEOTIDE SEQUENCE</scope>
</reference>
<evidence type="ECO:0000256" key="11">
    <source>
        <dbReference type="ARBA" id="ARBA00022989"/>
    </source>
</evidence>
<feature type="transmembrane region" description="Helical" evidence="18">
    <location>
        <begin position="215"/>
        <end position="235"/>
    </location>
</feature>
<keyword evidence="15 18" id="KW-0472">Membrane</keyword>
<keyword evidence="7 18" id="KW-0812">Transmembrane</keyword>
<comment type="catalytic activity">
    <reaction evidence="17">
        <text>a ubiquinone + NADH + 5 H(+)(in) = a ubiquinol + NAD(+) + 4 H(+)(out)</text>
        <dbReference type="Rhea" id="RHEA:29091"/>
        <dbReference type="Rhea" id="RHEA-COMP:9565"/>
        <dbReference type="Rhea" id="RHEA-COMP:9566"/>
        <dbReference type="ChEBI" id="CHEBI:15378"/>
        <dbReference type="ChEBI" id="CHEBI:16389"/>
        <dbReference type="ChEBI" id="CHEBI:17976"/>
        <dbReference type="ChEBI" id="CHEBI:57540"/>
        <dbReference type="ChEBI" id="CHEBI:57945"/>
        <dbReference type="EC" id="7.1.1.2"/>
    </reaction>
</comment>
<evidence type="ECO:0000256" key="14">
    <source>
        <dbReference type="ARBA" id="ARBA00023128"/>
    </source>
</evidence>
<evidence type="ECO:0000256" key="17">
    <source>
        <dbReference type="ARBA" id="ARBA00049551"/>
    </source>
</evidence>
<comment type="similarity">
    <text evidence="2">Belongs to the complex I subunit 2 family.</text>
</comment>
<feature type="transmembrane region" description="Helical" evidence="18">
    <location>
        <begin position="97"/>
        <end position="117"/>
    </location>
</feature>
<evidence type="ECO:0000256" key="8">
    <source>
        <dbReference type="ARBA" id="ARBA00022792"/>
    </source>
</evidence>
<geneLocation type="mitochondrion" evidence="20"/>
<evidence type="ECO:0000256" key="13">
    <source>
        <dbReference type="ARBA" id="ARBA00023075"/>
    </source>
</evidence>
<feature type="transmembrane region" description="Helical" evidence="18">
    <location>
        <begin position="71"/>
        <end position="90"/>
    </location>
</feature>
<evidence type="ECO:0000256" key="1">
    <source>
        <dbReference type="ARBA" id="ARBA00004448"/>
    </source>
</evidence>
<keyword evidence="5" id="KW-0813">Transport</keyword>
<organism evidence="20">
    <name type="scientific">Enchiridium sp. MTA_2015</name>
    <dbReference type="NCBI Taxonomy" id="1712692"/>
    <lineage>
        <taxon>Eukaryota</taxon>
        <taxon>Metazoa</taxon>
        <taxon>Spiralia</taxon>
        <taxon>Lophotrochozoa</taxon>
        <taxon>Platyhelminthes</taxon>
        <taxon>Rhabditophora</taxon>
        <taxon>Polycladida</taxon>
        <taxon>Cotylea</taxon>
        <taxon>Prosthiostomidae</taxon>
        <taxon>Enchiridium</taxon>
    </lineage>
</organism>
<dbReference type="PANTHER" id="PTHR46552:SF1">
    <property type="entry name" value="NADH-UBIQUINONE OXIDOREDUCTASE CHAIN 2"/>
    <property type="match status" value="1"/>
</dbReference>
<evidence type="ECO:0000256" key="2">
    <source>
        <dbReference type="ARBA" id="ARBA00007012"/>
    </source>
</evidence>
<evidence type="ECO:0000256" key="9">
    <source>
        <dbReference type="ARBA" id="ARBA00022967"/>
    </source>
</evidence>
<evidence type="ECO:0000313" key="20">
    <source>
        <dbReference type="EMBL" id="ALI86930.1"/>
    </source>
</evidence>
<evidence type="ECO:0000256" key="16">
    <source>
        <dbReference type="ARBA" id="ARBA00031028"/>
    </source>
</evidence>
<reference evidence="20" key="2">
    <citation type="submission" date="2015-08" db="EMBL/GenBank/DDBJ databases">
        <authorList>
            <person name="Babu N.S."/>
            <person name="Beckwith C.J."/>
            <person name="Beseler K.G."/>
            <person name="Brison A."/>
            <person name="Carone J.V."/>
            <person name="Caskin T.P."/>
            <person name="Diamond M."/>
            <person name="Durham M.E."/>
            <person name="Foxe J.M."/>
            <person name="Go M."/>
            <person name="Henderson B.A."/>
            <person name="Jones I.B."/>
            <person name="McGettigan J.A."/>
            <person name="Micheletti S.J."/>
            <person name="Nasrallah M.E."/>
            <person name="Ortiz D."/>
            <person name="Piller C.R."/>
            <person name="Privatt S.R."/>
            <person name="Schneider S.L."/>
            <person name="Sharp S."/>
            <person name="Smith T.C."/>
            <person name="Stanton J.D."/>
            <person name="Ullery H.E."/>
            <person name="Wilson R.J."/>
            <person name="Serrano M.G."/>
            <person name="Buck G."/>
            <person name="Lee V."/>
            <person name="Wang Y."/>
            <person name="Carvalho R."/>
            <person name="Voegtly L."/>
            <person name="Shi R."/>
            <person name="Duckworth R."/>
            <person name="Johnson A."/>
            <person name="Loviza R."/>
            <person name="Walstead R."/>
            <person name="Shah Z."/>
            <person name="Kiflezghi M."/>
            <person name="Wade K."/>
            <person name="Ball S.L."/>
            <person name="Bradley K.W."/>
            <person name="Asai D.J."/>
            <person name="Bowman C.A."/>
            <person name="Russell D.A."/>
            <person name="Pope W.H."/>
            <person name="Jacobs-Sera D."/>
            <person name="Hendrix R.W."/>
            <person name="Hatfull G.F."/>
        </authorList>
    </citation>
    <scope>NUCLEOTIDE SEQUENCE</scope>
</reference>
<evidence type="ECO:0000256" key="4">
    <source>
        <dbReference type="ARBA" id="ARBA00021008"/>
    </source>
</evidence>
<evidence type="ECO:0000256" key="6">
    <source>
        <dbReference type="ARBA" id="ARBA00022660"/>
    </source>
</evidence>
<keyword evidence="10" id="KW-0249">Electron transport</keyword>